<keyword evidence="2" id="KW-1185">Reference proteome</keyword>
<accession>A0A7J7KBX4</accession>
<proteinExistence type="predicted"/>
<reference evidence="1" key="1">
    <citation type="submission" date="2020-06" db="EMBL/GenBank/DDBJ databases">
        <title>Draft genome of Bugula neritina, a colonial animal packing powerful symbionts and potential medicines.</title>
        <authorList>
            <person name="Rayko M."/>
        </authorList>
    </citation>
    <scope>NUCLEOTIDE SEQUENCE [LARGE SCALE GENOMIC DNA]</scope>
    <source>
        <strain evidence="1">Kwan_BN1</strain>
    </source>
</reference>
<sequence>MDLSNINTVYQSIKSNSKTQSSRKKEELRESINISQCVLKLIRSYSHLTICLLDTCCPLISVFGGKTARY</sequence>
<dbReference type="Proteomes" id="UP000593567">
    <property type="component" value="Unassembled WGS sequence"/>
</dbReference>
<dbReference type="AlphaFoldDB" id="A0A7J7KBX4"/>
<protein>
    <submittedName>
        <fullName evidence="1">Uncharacterized protein</fullName>
    </submittedName>
</protein>
<name>A0A7J7KBX4_BUGNE</name>
<gene>
    <name evidence="1" type="ORF">EB796_005961</name>
</gene>
<evidence type="ECO:0000313" key="1">
    <source>
        <dbReference type="EMBL" id="KAF6035725.1"/>
    </source>
</evidence>
<comment type="caution">
    <text evidence="1">The sequence shown here is derived from an EMBL/GenBank/DDBJ whole genome shotgun (WGS) entry which is preliminary data.</text>
</comment>
<organism evidence="1 2">
    <name type="scientific">Bugula neritina</name>
    <name type="common">Brown bryozoan</name>
    <name type="synonym">Sertularia neritina</name>
    <dbReference type="NCBI Taxonomy" id="10212"/>
    <lineage>
        <taxon>Eukaryota</taxon>
        <taxon>Metazoa</taxon>
        <taxon>Spiralia</taxon>
        <taxon>Lophotrochozoa</taxon>
        <taxon>Bryozoa</taxon>
        <taxon>Gymnolaemata</taxon>
        <taxon>Cheilostomatida</taxon>
        <taxon>Flustrina</taxon>
        <taxon>Buguloidea</taxon>
        <taxon>Bugulidae</taxon>
        <taxon>Bugula</taxon>
    </lineage>
</organism>
<dbReference type="EMBL" id="VXIV02000839">
    <property type="protein sequence ID" value="KAF6035725.1"/>
    <property type="molecule type" value="Genomic_DNA"/>
</dbReference>
<evidence type="ECO:0000313" key="2">
    <source>
        <dbReference type="Proteomes" id="UP000593567"/>
    </source>
</evidence>